<dbReference type="Pfam" id="PF10229">
    <property type="entry name" value="MMADHC"/>
    <property type="match status" value="1"/>
</dbReference>
<dbReference type="Proteomes" id="UP000274822">
    <property type="component" value="Unassembled WGS sequence"/>
</dbReference>
<sequence length="163" mass="17735">MHVVPMVQRCNNDLIGVGAQVDVEKDEMLERVTWGNAIVSRLKPLNEWADITDPASGYPIHSQPGASPYPDVQGTQTLLRYDTQSTGCCHVLLHPSWGSSIYPATLFTSADPETFARVVGEVEREAQVGEDELESGGEGKLGDLSHNSNTLAFVKGWDIARLA</sequence>
<proteinExistence type="predicted"/>
<evidence type="ECO:0000313" key="1">
    <source>
        <dbReference type="EMBL" id="RUS26686.1"/>
    </source>
</evidence>
<accession>A0A433QA70</accession>
<dbReference type="AlphaFoldDB" id="A0A433QA70"/>
<gene>
    <name evidence="1" type="ORF">BC938DRAFT_484259</name>
</gene>
<name>A0A433QA70_9FUNG</name>
<dbReference type="GO" id="GO:0009235">
    <property type="term" value="P:cobalamin metabolic process"/>
    <property type="evidence" value="ECO:0007669"/>
    <property type="project" value="InterPro"/>
</dbReference>
<evidence type="ECO:0000313" key="2">
    <source>
        <dbReference type="Proteomes" id="UP000274822"/>
    </source>
</evidence>
<reference evidence="1 2" key="1">
    <citation type="journal article" date="2018" name="New Phytol.">
        <title>Phylogenomics of Endogonaceae and evolution of mycorrhizas within Mucoromycota.</title>
        <authorList>
            <person name="Chang Y."/>
            <person name="Desiro A."/>
            <person name="Na H."/>
            <person name="Sandor L."/>
            <person name="Lipzen A."/>
            <person name="Clum A."/>
            <person name="Barry K."/>
            <person name="Grigoriev I.V."/>
            <person name="Martin F.M."/>
            <person name="Stajich J.E."/>
            <person name="Smith M.E."/>
            <person name="Bonito G."/>
            <person name="Spatafora J.W."/>
        </authorList>
    </citation>
    <scope>NUCLEOTIDE SEQUENCE [LARGE SCALE GENOMIC DNA]</scope>
    <source>
        <strain evidence="1 2">AD002</strain>
    </source>
</reference>
<dbReference type="PANTHER" id="PTHR13192:SF3">
    <property type="entry name" value="COBALAMIN TRAFFICKING PROTEIN CBLD"/>
    <property type="match status" value="1"/>
</dbReference>
<organism evidence="1 2">
    <name type="scientific">Jimgerdemannia flammicorona</name>
    <dbReference type="NCBI Taxonomy" id="994334"/>
    <lineage>
        <taxon>Eukaryota</taxon>
        <taxon>Fungi</taxon>
        <taxon>Fungi incertae sedis</taxon>
        <taxon>Mucoromycota</taxon>
        <taxon>Mucoromycotina</taxon>
        <taxon>Endogonomycetes</taxon>
        <taxon>Endogonales</taxon>
        <taxon>Endogonaceae</taxon>
        <taxon>Jimgerdemannia</taxon>
    </lineage>
</organism>
<comment type="caution">
    <text evidence="1">The sequence shown here is derived from an EMBL/GenBank/DDBJ whole genome shotgun (WGS) entry which is preliminary data.</text>
</comment>
<dbReference type="EMBL" id="RBNJ01009913">
    <property type="protein sequence ID" value="RUS26686.1"/>
    <property type="molecule type" value="Genomic_DNA"/>
</dbReference>
<keyword evidence="2" id="KW-1185">Reference proteome</keyword>
<feature type="non-terminal residue" evidence="1">
    <location>
        <position position="163"/>
    </location>
</feature>
<dbReference type="InterPro" id="IPR019362">
    <property type="entry name" value="MMADHC"/>
</dbReference>
<dbReference type="PANTHER" id="PTHR13192">
    <property type="entry name" value="MY011 PROTEIN"/>
    <property type="match status" value="1"/>
</dbReference>
<protein>
    <submittedName>
        <fullName evidence="1">Uncharacterized protein</fullName>
    </submittedName>
</protein>